<proteinExistence type="predicted"/>
<evidence type="ECO:0000313" key="3">
    <source>
        <dbReference type="Proteomes" id="UP001054945"/>
    </source>
</evidence>
<keyword evidence="3" id="KW-1185">Reference proteome</keyword>
<dbReference type="AlphaFoldDB" id="A0AAV4R935"/>
<gene>
    <name evidence="2" type="ORF">CEXT_586421</name>
</gene>
<dbReference type="EMBL" id="BPLR01007679">
    <property type="protein sequence ID" value="GIY18818.1"/>
    <property type="molecule type" value="Genomic_DNA"/>
</dbReference>
<protein>
    <submittedName>
        <fullName evidence="2">Uncharacterized protein</fullName>
    </submittedName>
</protein>
<comment type="caution">
    <text evidence="2">The sequence shown here is derived from an EMBL/GenBank/DDBJ whole genome shotgun (WGS) entry which is preliminary data.</text>
</comment>
<name>A0AAV4R935_CAEEX</name>
<keyword evidence="1" id="KW-0472">Membrane</keyword>
<keyword evidence="1" id="KW-0812">Transmembrane</keyword>
<reference evidence="2 3" key="1">
    <citation type="submission" date="2021-06" db="EMBL/GenBank/DDBJ databases">
        <title>Caerostris extrusa draft genome.</title>
        <authorList>
            <person name="Kono N."/>
            <person name="Arakawa K."/>
        </authorList>
    </citation>
    <scope>NUCLEOTIDE SEQUENCE [LARGE SCALE GENOMIC DNA]</scope>
</reference>
<feature type="transmembrane region" description="Helical" evidence="1">
    <location>
        <begin position="64"/>
        <end position="80"/>
    </location>
</feature>
<accession>A0AAV4R935</accession>
<keyword evidence="1" id="KW-1133">Transmembrane helix</keyword>
<evidence type="ECO:0000313" key="2">
    <source>
        <dbReference type="EMBL" id="GIY18818.1"/>
    </source>
</evidence>
<sequence>MEAPFRIVFNPNPNPGSVRCRRLEVPLLDCVFWNWLKDLSLPTSIICFAVTPLPHPPTPPLKNLCLYVPLPYFFFFFYFLPSLSFIYFDFSSSFASPTLAMFLRRIPD</sequence>
<organism evidence="2 3">
    <name type="scientific">Caerostris extrusa</name>
    <name type="common">Bark spider</name>
    <name type="synonym">Caerostris bankana</name>
    <dbReference type="NCBI Taxonomy" id="172846"/>
    <lineage>
        <taxon>Eukaryota</taxon>
        <taxon>Metazoa</taxon>
        <taxon>Ecdysozoa</taxon>
        <taxon>Arthropoda</taxon>
        <taxon>Chelicerata</taxon>
        <taxon>Arachnida</taxon>
        <taxon>Araneae</taxon>
        <taxon>Araneomorphae</taxon>
        <taxon>Entelegynae</taxon>
        <taxon>Araneoidea</taxon>
        <taxon>Araneidae</taxon>
        <taxon>Caerostris</taxon>
    </lineage>
</organism>
<evidence type="ECO:0000256" key="1">
    <source>
        <dbReference type="SAM" id="Phobius"/>
    </source>
</evidence>
<dbReference type="Proteomes" id="UP001054945">
    <property type="component" value="Unassembled WGS sequence"/>
</dbReference>